<reference evidence="2 3" key="1">
    <citation type="journal article" date="2019" name="Int. J. Syst. Evol. Microbiol.">
        <title>The Global Catalogue of Microorganisms (GCM) 10K type strain sequencing project: providing services to taxonomists for standard genome sequencing and annotation.</title>
        <authorList>
            <consortium name="The Broad Institute Genomics Platform"/>
            <consortium name="The Broad Institute Genome Sequencing Center for Infectious Disease"/>
            <person name="Wu L."/>
            <person name="Ma J."/>
        </authorList>
    </citation>
    <scope>NUCLEOTIDE SEQUENCE [LARGE SCALE GENOMIC DNA]</scope>
    <source>
        <strain evidence="2 3">DT92</strain>
    </source>
</reference>
<feature type="transmembrane region" description="Helical" evidence="1">
    <location>
        <begin position="25"/>
        <end position="45"/>
    </location>
</feature>
<name>A0ABD5XTW9_9EURY</name>
<organism evidence="2 3">
    <name type="scientific">Halobaculum litoreum</name>
    <dbReference type="NCBI Taxonomy" id="3031998"/>
    <lineage>
        <taxon>Archaea</taxon>
        <taxon>Methanobacteriati</taxon>
        <taxon>Methanobacteriota</taxon>
        <taxon>Stenosarchaea group</taxon>
        <taxon>Halobacteria</taxon>
        <taxon>Halobacteriales</taxon>
        <taxon>Haloferacaceae</taxon>
        <taxon>Halobaculum</taxon>
    </lineage>
</organism>
<dbReference type="Proteomes" id="UP001596368">
    <property type="component" value="Unassembled WGS sequence"/>
</dbReference>
<evidence type="ECO:0008006" key="4">
    <source>
        <dbReference type="Google" id="ProtNLM"/>
    </source>
</evidence>
<evidence type="ECO:0000256" key="1">
    <source>
        <dbReference type="SAM" id="Phobius"/>
    </source>
</evidence>
<feature type="transmembrane region" description="Helical" evidence="1">
    <location>
        <begin position="51"/>
        <end position="71"/>
    </location>
</feature>
<keyword evidence="1" id="KW-0812">Transmembrane</keyword>
<dbReference type="EMBL" id="JBHSZG010000008">
    <property type="protein sequence ID" value="MFC7138046.1"/>
    <property type="molecule type" value="Genomic_DNA"/>
</dbReference>
<sequence length="135" mass="13423">MAVLRGMYGPTGADRRWAGRSSADLVVVALALAVGTAVGLAMALVGGASTLAAGTLAVVVTGGTFVAGQAARAYRRRADPRMLALSAGTVALVVAPNPAALLLLGRGPAHAALCYAGFLVLGQALLLVTLSDRRG</sequence>
<evidence type="ECO:0000313" key="2">
    <source>
        <dbReference type="EMBL" id="MFC7138046.1"/>
    </source>
</evidence>
<keyword evidence="3" id="KW-1185">Reference proteome</keyword>
<feature type="transmembrane region" description="Helical" evidence="1">
    <location>
        <begin position="83"/>
        <end position="104"/>
    </location>
</feature>
<keyword evidence="1" id="KW-1133">Transmembrane helix</keyword>
<protein>
    <recommendedName>
        <fullName evidence="4">Integral membrane protein</fullName>
    </recommendedName>
</protein>
<proteinExistence type="predicted"/>
<evidence type="ECO:0000313" key="3">
    <source>
        <dbReference type="Proteomes" id="UP001596368"/>
    </source>
</evidence>
<comment type="caution">
    <text evidence="2">The sequence shown here is derived from an EMBL/GenBank/DDBJ whole genome shotgun (WGS) entry which is preliminary data.</text>
</comment>
<dbReference type="AlphaFoldDB" id="A0ABD5XTW9"/>
<keyword evidence="1" id="KW-0472">Membrane</keyword>
<feature type="transmembrane region" description="Helical" evidence="1">
    <location>
        <begin position="110"/>
        <end position="130"/>
    </location>
</feature>
<accession>A0ABD5XTW9</accession>
<gene>
    <name evidence="2" type="ORF">ACFQRB_19425</name>
</gene>